<reference evidence="2 3" key="1">
    <citation type="submission" date="2020-03" db="EMBL/GenBank/DDBJ databases">
        <title>Cyclobacterium plantarum sp. nov., a marine bacterium isolated from a coastal-marine wetland.</title>
        <authorList>
            <person name="Sanchez-Porro C."/>
            <person name="Ventosa A."/>
            <person name="Amoozegar M."/>
        </authorList>
    </citation>
    <scope>NUCLEOTIDE SEQUENCE [LARGE SCALE GENOMIC DNA]</scope>
    <source>
        <strain evidence="2 3">GBPx2</strain>
    </source>
</reference>
<dbReference type="SMART" id="SM00089">
    <property type="entry name" value="PKD"/>
    <property type="match status" value="1"/>
</dbReference>
<dbReference type="EMBL" id="JAANYN010000004">
    <property type="protein sequence ID" value="NHE57255.1"/>
    <property type="molecule type" value="Genomic_DNA"/>
</dbReference>
<dbReference type="InterPro" id="IPR022409">
    <property type="entry name" value="PKD/Chitinase_dom"/>
</dbReference>
<dbReference type="SUPFAM" id="SSF49299">
    <property type="entry name" value="PKD domain"/>
    <property type="match status" value="1"/>
</dbReference>
<feature type="domain" description="PKD" evidence="1">
    <location>
        <begin position="266"/>
        <end position="303"/>
    </location>
</feature>
<sequence length="330" mass="37795">MPQIDGKAGDWERVPDSYTYGTSYLKDTEDGHGAEIDTTDINVRVKVGWVSGLNRLYFLYEAYDDFWDFERFNPKGYLNDIFEIVVDGDMSGGPFIYNPLLPEARKWGNHPVHIQNHLAFSGYHAQNYHIFTPPVNGSWTLIWGAQPWIAAFPFAHHAYDFDLEHGASGKLTLEFWITPFDQAPFEGPDHALVSQLYENKVIGLSWSVLDFDGGERDGHFNLSHDTRMVSDASYLCAFRLMPLEKDQKPQIKADWSFGLMEHKDRTVAFRDESLGAVEAWYWDFGNGAYSTEQHPVYQYPESGVHYNVTLEVSGPAGKDKKTRFWEVMVP</sequence>
<dbReference type="PROSITE" id="PS50093">
    <property type="entry name" value="PKD"/>
    <property type="match status" value="1"/>
</dbReference>
<protein>
    <submittedName>
        <fullName evidence="2">PKD domain containing protein</fullName>
    </submittedName>
</protein>
<dbReference type="Gene3D" id="2.60.40.10">
    <property type="entry name" value="Immunoglobulins"/>
    <property type="match status" value="1"/>
</dbReference>
<dbReference type="InterPro" id="IPR035986">
    <property type="entry name" value="PKD_dom_sf"/>
</dbReference>
<dbReference type="Proteomes" id="UP000649799">
    <property type="component" value="Unassembled WGS sequence"/>
</dbReference>
<keyword evidence="3" id="KW-1185">Reference proteome</keyword>
<dbReference type="CDD" id="cd00146">
    <property type="entry name" value="PKD"/>
    <property type="match status" value="1"/>
</dbReference>
<dbReference type="InterPro" id="IPR000601">
    <property type="entry name" value="PKD_dom"/>
</dbReference>
<proteinExistence type="predicted"/>
<comment type="caution">
    <text evidence="2">The sequence shown here is derived from an EMBL/GenBank/DDBJ whole genome shotgun (WGS) entry which is preliminary data.</text>
</comment>
<evidence type="ECO:0000259" key="1">
    <source>
        <dbReference type="PROSITE" id="PS50093"/>
    </source>
</evidence>
<accession>A0ABX0H5W7</accession>
<name>A0ABX0H5W7_9BACT</name>
<evidence type="ECO:0000313" key="3">
    <source>
        <dbReference type="Proteomes" id="UP000649799"/>
    </source>
</evidence>
<organism evidence="2 3">
    <name type="scientific">Cyclobacterium plantarum</name>
    <dbReference type="NCBI Taxonomy" id="2716263"/>
    <lineage>
        <taxon>Bacteria</taxon>
        <taxon>Pseudomonadati</taxon>
        <taxon>Bacteroidota</taxon>
        <taxon>Cytophagia</taxon>
        <taxon>Cytophagales</taxon>
        <taxon>Cyclobacteriaceae</taxon>
        <taxon>Cyclobacterium</taxon>
    </lineage>
</organism>
<gene>
    <name evidence="2" type="ORF">G9Q97_10580</name>
</gene>
<dbReference type="Pfam" id="PF18911">
    <property type="entry name" value="PKD_4"/>
    <property type="match status" value="1"/>
</dbReference>
<dbReference type="InterPro" id="IPR013783">
    <property type="entry name" value="Ig-like_fold"/>
</dbReference>
<evidence type="ECO:0000313" key="2">
    <source>
        <dbReference type="EMBL" id="NHE57255.1"/>
    </source>
</evidence>